<gene>
    <name evidence="1" type="ORF">Pfl04_06050</name>
</gene>
<reference evidence="1" key="1">
    <citation type="submission" date="2021-01" db="EMBL/GenBank/DDBJ databases">
        <title>Whole genome shotgun sequence of Planosporangium flavigriseum NBRC 105377.</title>
        <authorList>
            <person name="Komaki H."/>
            <person name="Tamura T."/>
        </authorList>
    </citation>
    <scope>NUCLEOTIDE SEQUENCE</scope>
    <source>
        <strain evidence="1">NBRC 105377</strain>
    </source>
</reference>
<sequence>MAELIEKATRVPVPGGKVIDEYVGRVNTGEDAVSIAHMVAPAGWTEPFQTPEFDEYTLVLRGRVTVETPDGTVEVKAGRAVVTRAGERIRYATPPDSGAEYVAVCRPAFAPDLARRDPE</sequence>
<dbReference type="SUPFAM" id="SSF51182">
    <property type="entry name" value="RmlC-like cupins"/>
    <property type="match status" value="1"/>
</dbReference>
<proteinExistence type="predicted"/>
<dbReference type="InterPro" id="IPR011051">
    <property type="entry name" value="RmlC_Cupin_sf"/>
</dbReference>
<evidence type="ECO:0008006" key="3">
    <source>
        <dbReference type="Google" id="ProtNLM"/>
    </source>
</evidence>
<dbReference type="AlphaFoldDB" id="A0A8J3LR74"/>
<keyword evidence="2" id="KW-1185">Reference proteome</keyword>
<protein>
    <recommendedName>
        <fullName evidence="3">Cupin</fullName>
    </recommendedName>
</protein>
<comment type="caution">
    <text evidence="1">The sequence shown here is derived from an EMBL/GenBank/DDBJ whole genome shotgun (WGS) entry which is preliminary data.</text>
</comment>
<evidence type="ECO:0000313" key="1">
    <source>
        <dbReference type="EMBL" id="GIG72201.1"/>
    </source>
</evidence>
<dbReference type="RefSeq" id="WP_168072521.1">
    <property type="nucleotide sequence ID" value="NZ_BAAAQJ010000008.1"/>
</dbReference>
<dbReference type="EMBL" id="BONU01000003">
    <property type="protein sequence ID" value="GIG72201.1"/>
    <property type="molecule type" value="Genomic_DNA"/>
</dbReference>
<dbReference type="InterPro" id="IPR014710">
    <property type="entry name" value="RmlC-like_jellyroll"/>
</dbReference>
<dbReference type="Proteomes" id="UP000653674">
    <property type="component" value="Unassembled WGS sequence"/>
</dbReference>
<organism evidence="1 2">
    <name type="scientific">Planosporangium flavigriseum</name>
    <dbReference type="NCBI Taxonomy" id="373681"/>
    <lineage>
        <taxon>Bacteria</taxon>
        <taxon>Bacillati</taxon>
        <taxon>Actinomycetota</taxon>
        <taxon>Actinomycetes</taxon>
        <taxon>Micromonosporales</taxon>
        <taxon>Micromonosporaceae</taxon>
        <taxon>Planosporangium</taxon>
    </lineage>
</organism>
<accession>A0A8J3LR74</accession>
<dbReference type="Gene3D" id="2.60.120.10">
    <property type="entry name" value="Jelly Rolls"/>
    <property type="match status" value="1"/>
</dbReference>
<evidence type="ECO:0000313" key="2">
    <source>
        <dbReference type="Proteomes" id="UP000653674"/>
    </source>
</evidence>
<name>A0A8J3LR74_9ACTN</name>